<accession>A0ACC0HC86</accession>
<dbReference type="Proteomes" id="UP001060215">
    <property type="component" value="Chromosome 5"/>
</dbReference>
<organism evidence="1 2">
    <name type="scientific">Camellia lanceoleosa</name>
    <dbReference type="NCBI Taxonomy" id="1840588"/>
    <lineage>
        <taxon>Eukaryota</taxon>
        <taxon>Viridiplantae</taxon>
        <taxon>Streptophyta</taxon>
        <taxon>Embryophyta</taxon>
        <taxon>Tracheophyta</taxon>
        <taxon>Spermatophyta</taxon>
        <taxon>Magnoliopsida</taxon>
        <taxon>eudicotyledons</taxon>
        <taxon>Gunneridae</taxon>
        <taxon>Pentapetalae</taxon>
        <taxon>asterids</taxon>
        <taxon>Ericales</taxon>
        <taxon>Theaceae</taxon>
        <taxon>Camellia</taxon>
    </lineage>
</organism>
<evidence type="ECO:0000313" key="2">
    <source>
        <dbReference type="Proteomes" id="UP001060215"/>
    </source>
</evidence>
<name>A0ACC0HC86_9ERIC</name>
<dbReference type="EMBL" id="CM045762">
    <property type="protein sequence ID" value="KAI8010483.1"/>
    <property type="molecule type" value="Genomic_DNA"/>
</dbReference>
<protein>
    <submittedName>
        <fullName evidence="1">Calcium-transporting ATPase 12, plasma membrane-type</fullName>
    </submittedName>
</protein>
<gene>
    <name evidence="1" type="ORF">LOK49_LG06G01201</name>
</gene>
<proteinExistence type="predicted"/>
<evidence type="ECO:0000313" key="1">
    <source>
        <dbReference type="EMBL" id="KAI8010483.1"/>
    </source>
</evidence>
<comment type="caution">
    <text evidence="1">The sequence shown here is derived from an EMBL/GenBank/DDBJ whole genome shotgun (WGS) entry which is preliminary data.</text>
</comment>
<keyword evidence="2" id="KW-1185">Reference proteome</keyword>
<reference evidence="1 2" key="1">
    <citation type="journal article" date="2022" name="Plant J.">
        <title>Chromosome-level genome of Camellia lanceoleosa provides a valuable resource for understanding genome evolution and self-incompatibility.</title>
        <authorList>
            <person name="Gong W."/>
            <person name="Xiao S."/>
            <person name="Wang L."/>
            <person name="Liao Z."/>
            <person name="Chang Y."/>
            <person name="Mo W."/>
            <person name="Hu G."/>
            <person name="Li W."/>
            <person name="Zhao G."/>
            <person name="Zhu H."/>
            <person name="Hu X."/>
            <person name="Ji K."/>
            <person name="Xiang X."/>
            <person name="Song Q."/>
            <person name="Yuan D."/>
            <person name="Jin S."/>
            <person name="Zhang L."/>
        </authorList>
    </citation>
    <scope>NUCLEOTIDE SEQUENCE [LARGE SCALE GENOMIC DNA]</scope>
    <source>
        <strain evidence="1">SQ_2022a</strain>
    </source>
</reference>
<sequence length="1196" mass="132428">MIQTNTNGGGNDAGVSVHASVLTTTTTTSSANNRYKRLWKRTISVGVLVTVNKKSSSPSPLPPPPTTTTLAEQLCRTFSSHSSSLEIVMDIHEQEDKEKEEERPGTVVNEVVIDQRQHHLRDKVNRFVKDRDLQSLTDFGGVEQVATLFNSDLNTGLCAAAVAANDLQTWNTTTTTNHPLHGFMHYFKAACNSHTIFLLLISAALTFGTEILMRGTKYGWEHGATILVTIFLLVTVAPMAEFLRAKIEHKEMQKKEYKVRVIRNGGPRIVGVSSIMLGDIVGLEEGDRVPADGLFVGDDGLVLDEVSSAASNIDSHHNPFLLYGFKVCKGSGRMIVTSVGTNTVIGKLMNMVKDDPNNGTTLLQTRMERSIKYVDKIALCISILITLVLFIRFLNRNHVDSIDLPELKGEFTVEKLMKMFDRILLRPRRSLVSVLTTTLTVLVLGFQHGVSLAITISLSYWNQKVASYGVNPRTLSACGTIGFITVICIDVPGEVMSKQMEVVKLLVGEREINTTGEESNLSHIVLKTLQQGIGVCILAPEYPWSPMDRLLYSWAKSEWGVAMEFRKESSDCASSTSGSFGNECGDLCEGGELAKAATMESKKEYSGCAGSSGSLGDKCDQSSEIELANVVAVESRKMEFRKESSDCAGSSGSSGYTCGEFYEVVLVEMRPNEKGRGVLMRKINGDDEKTMLLHWRGLARTILGMCSHYYDCEGTSYVLEYNRRCKLEKLIKGMEDNGLHPIAFAYKQTDVEEIREDGLILLAILGVKYREETKLAMDSLREAGVNIKLMMGDELSNDAHETFAFGRSPPEDKLGLIRCLKQEGHVVGFYGGFTTDDTPALKEADVGITEEAQSTEMARESCDIIVLGPGVRLSSLFPLLKHGRCVYHNIQRFIVLQLTAYISGILITAVSTMSLGESPFTAIQLGWANLIVYMLGGMMMAMELPTQGLIKAAYQPQPTRTKSILTMPMWRSLAVQFVYQVSVLLIIQFEGGQAIHGLDEQNVIKTMIFNTFILCQVFNLFNTMELEKKQVFMVVVQSYCFLASVVAVLAVQHESMGPKGGFSYFVFKQLYDRKQFSKLLRLGEEFQEELATFLKQHRDLLWLHGVFLHQFCSASENLHALALSQDDNSIAEAVEGTESYGTKMEPTLAERKLFLQLSKIAAVAGCHLYCLAPRLTPARYNCSTFFCCSSSLPIYP</sequence>